<dbReference type="Pfam" id="PF02604">
    <property type="entry name" value="PhdYeFM_antitox"/>
    <property type="match status" value="1"/>
</dbReference>
<organism evidence="3 4">
    <name type="scientific">Oceanibaculum indicum</name>
    <dbReference type="NCBI Taxonomy" id="526216"/>
    <lineage>
        <taxon>Bacteria</taxon>
        <taxon>Pseudomonadati</taxon>
        <taxon>Pseudomonadota</taxon>
        <taxon>Alphaproteobacteria</taxon>
        <taxon>Rhodospirillales</taxon>
        <taxon>Oceanibaculaceae</taxon>
        <taxon>Oceanibaculum</taxon>
    </lineage>
</organism>
<dbReference type="SUPFAM" id="SSF143120">
    <property type="entry name" value="YefM-like"/>
    <property type="match status" value="1"/>
</dbReference>
<dbReference type="OrthoDB" id="9800503at2"/>
<evidence type="ECO:0000256" key="1">
    <source>
        <dbReference type="ARBA" id="ARBA00009981"/>
    </source>
</evidence>
<dbReference type="Proteomes" id="UP000277424">
    <property type="component" value="Unassembled WGS sequence"/>
</dbReference>
<comment type="similarity">
    <text evidence="1 2">Belongs to the phD/YefM antitoxin family.</text>
</comment>
<dbReference type="InterPro" id="IPR051416">
    <property type="entry name" value="phD-YefM_TA_antitoxins"/>
</dbReference>
<dbReference type="NCBIfam" id="TIGR01552">
    <property type="entry name" value="phd_fam"/>
    <property type="match status" value="1"/>
</dbReference>
<dbReference type="PANTHER" id="PTHR35377">
    <property type="entry name" value="ANTITOXIN VAPB49-RELATED-RELATED"/>
    <property type="match status" value="1"/>
</dbReference>
<sequence length="84" mass="8718">MKQVNIHQAKTHLSRLLESVEAGEEIVIARSGVPIARLTPYAPAAAPRQPGVLKGRIRIAPDFDAPLPDALAEAFGAAPAGNGA</sequence>
<accession>A0A420WH15</accession>
<name>A0A420WH15_9PROT</name>
<evidence type="ECO:0000256" key="2">
    <source>
        <dbReference type="RuleBase" id="RU362080"/>
    </source>
</evidence>
<dbReference type="Gene3D" id="3.40.1620.10">
    <property type="entry name" value="YefM-like domain"/>
    <property type="match status" value="1"/>
</dbReference>
<reference evidence="3 4" key="1">
    <citation type="submission" date="2018-10" db="EMBL/GenBank/DDBJ databases">
        <title>Comparative analysis of microorganisms from saline springs in Andes Mountain Range, Colombia.</title>
        <authorList>
            <person name="Rubin E."/>
        </authorList>
    </citation>
    <scope>NUCLEOTIDE SEQUENCE [LARGE SCALE GENOMIC DNA]</scope>
    <source>
        <strain evidence="3 4">USBA 36</strain>
    </source>
</reference>
<gene>
    <name evidence="3" type="ORF">BCL74_2167</name>
</gene>
<proteinExistence type="inferred from homology"/>
<dbReference type="InterPro" id="IPR036165">
    <property type="entry name" value="YefM-like_sf"/>
</dbReference>
<dbReference type="EMBL" id="RBIG01000002">
    <property type="protein sequence ID" value="RKQ70225.1"/>
    <property type="molecule type" value="Genomic_DNA"/>
</dbReference>
<evidence type="ECO:0000313" key="4">
    <source>
        <dbReference type="Proteomes" id="UP000277424"/>
    </source>
</evidence>
<evidence type="ECO:0000313" key="3">
    <source>
        <dbReference type="EMBL" id="RKQ70225.1"/>
    </source>
</evidence>
<dbReference type="AlphaFoldDB" id="A0A420WH15"/>
<comment type="function">
    <text evidence="2">Antitoxin component of a type II toxin-antitoxin (TA) system.</text>
</comment>
<protein>
    <recommendedName>
        <fullName evidence="2">Antitoxin</fullName>
    </recommendedName>
</protein>
<comment type="caution">
    <text evidence="3">The sequence shown here is derived from an EMBL/GenBank/DDBJ whole genome shotgun (WGS) entry which is preliminary data.</text>
</comment>
<dbReference type="RefSeq" id="WP_121219894.1">
    <property type="nucleotide sequence ID" value="NZ_RBIG01000002.1"/>
</dbReference>
<dbReference type="InterPro" id="IPR006442">
    <property type="entry name" value="Antitoxin_Phd/YefM"/>
</dbReference>